<sequence>MSNVPHMPVEAFFEGPVVSNSSDSGPSESIPLSSRARVVPHDDPDVVRWRGHTAFSDDTVRQGRRARPYSSFAAIYDKAMGEWALPSVLDAFSESRARFGIGTGSIADIGCGTGLFLSYLSRFGGALIGVDRSPSMLRLAAKRLRGTPARLLRMDMRRLALPEPVETLSCTFDTINYLLSPSDLAATIRGFARNLLPGGTLVFDFIPEGASRGGTRARQSLRIGAIRSEWRIRIDPEGRGSVAAIRLGAPGHGRHAWTEIHRQRWPSREEVMRALAAAGFDPLDCRPVEPGGAGDWLHVVARRAAAASETSR</sequence>
<dbReference type="PANTHER" id="PTHR42912:SF80">
    <property type="entry name" value="METHYLTRANSFERASE DOMAIN-CONTAINING PROTEIN"/>
    <property type="match status" value="1"/>
</dbReference>
<dbReference type="Gene3D" id="2.20.25.110">
    <property type="entry name" value="S-adenosyl-L-methionine-dependent methyltransferases"/>
    <property type="match status" value="1"/>
</dbReference>
<dbReference type="AlphaFoldDB" id="A0A501X0I6"/>
<dbReference type="PANTHER" id="PTHR42912">
    <property type="entry name" value="METHYLTRANSFERASE"/>
    <property type="match status" value="1"/>
</dbReference>
<dbReference type="SUPFAM" id="SSF53335">
    <property type="entry name" value="S-adenosyl-L-methionine-dependent methyltransferases"/>
    <property type="match status" value="1"/>
</dbReference>
<dbReference type="Gene3D" id="3.40.50.150">
    <property type="entry name" value="Vaccinia Virus protein VP39"/>
    <property type="match status" value="1"/>
</dbReference>
<proteinExistence type="predicted"/>
<name>A0A501X0I6_9RHOB</name>
<dbReference type="InterPro" id="IPR041698">
    <property type="entry name" value="Methyltransf_25"/>
</dbReference>
<dbReference type="Pfam" id="PF13649">
    <property type="entry name" value="Methyltransf_25"/>
    <property type="match status" value="1"/>
</dbReference>
<reference evidence="3 4" key="1">
    <citation type="submission" date="2019-06" db="EMBL/GenBank/DDBJ databases">
        <title>A novel bacterium of genus Amaricoccus, isolated from marine sediment.</title>
        <authorList>
            <person name="Huang H."/>
            <person name="Mo K."/>
            <person name="Hu Y."/>
        </authorList>
    </citation>
    <scope>NUCLEOTIDE SEQUENCE [LARGE SCALE GENOMIC DNA]</scope>
    <source>
        <strain evidence="3 4">HB172011</strain>
    </source>
</reference>
<dbReference type="InterPro" id="IPR050508">
    <property type="entry name" value="Methyltransf_Superfamily"/>
</dbReference>
<organism evidence="3 4">
    <name type="scientific">Amaricoccus solimangrovi</name>
    <dbReference type="NCBI Taxonomy" id="2589815"/>
    <lineage>
        <taxon>Bacteria</taxon>
        <taxon>Pseudomonadati</taxon>
        <taxon>Pseudomonadota</taxon>
        <taxon>Alphaproteobacteria</taxon>
        <taxon>Rhodobacterales</taxon>
        <taxon>Paracoccaceae</taxon>
        <taxon>Amaricoccus</taxon>
    </lineage>
</organism>
<dbReference type="EMBL" id="VFRP01000002">
    <property type="protein sequence ID" value="TPE53241.1"/>
    <property type="molecule type" value="Genomic_DNA"/>
</dbReference>
<feature type="compositionally biased region" description="Polar residues" evidence="1">
    <location>
        <begin position="18"/>
        <end position="32"/>
    </location>
</feature>
<dbReference type="InterPro" id="IPR029063">
    <property type="entry name" value="SAM-dependent_MTases_sf"/>
</dbReference>
<dbReference type="GO" id="GO:0008168">
    <property type="term" value="F:methyltransferase activity"/>
    <property type="evidence" value="ECO:0007669"/>
    <property type="project" value="UniProtKB-KW"/>
</dbReference>
<dbReference type="GO" id="GO:0032259">
    <property type="term" value="P:methylation"/>
    <property type="evidence" value="ECO:0007669"/>
    <property type="project" value="UniProtKB-KW"/>
</dbReference>
<evidence type="ECO:0000256" key="1">
    <source>
        <dbReference type="SAM" id="MobiDB-lite"/>
    </source>
</evidence>
<comment type="caution">
    <text evidence="3">The sequence shown here is derived from an EMBL/GenBank/DDBJ whole genome shotgun (WGS) entry which is preliminary data.</text>
</comment>
<evidence type="ECO:0000313" key="4">
    <source>
        <dbReference type="Proteomes" id="UP000319255"/>
    </source>
</evidence>
<gene>
    <name evidence="3" type="ORF">FJM51_04275</name>
</gene>
<feature type="domain" description="Methyltransferase" evidence="2">
    <location>
        <begin position="106"/>
        <end position="199"/>
    </location>
</feature>
<evidence type="ECO:0000259" key="2">
    <source>
        <dbReference type="Pfam" id="PF13649"/>
    </source>
</evidence>
<evidence type="ECO:0000313" key="3">
    <source>
        <dbReference type="EMBL" id="TPE53241.1"/>
    </source>
</evidence>
<keyword evidence="4" id="KW-1185">Reference proteome</keyword>
<dbReference type="CDD" id="cd02440">
    <property type="entry name" value="AdoMet_MTases"/>
    <property type="match status" value="1"/>
</dbReference>
<feature type="region of interest" description="Disordered" evidence="1">
    <location>
        <begin position="16"/>
        <end position="36"/>
    </location>
</feature>
<accession>A0A501X0I6</accession>
<keyword evidence="3" id="KW-0489">Methyltransferase</keyword>
<dbReference type="Proteomes" id="UP000319255">
    <property type="component" value="Unassembled WGS sequence"/>
</dbReference>
<protein>
    <submittedName>
        <fullName evidence="3">Methyltransferase domain-containing protein</fullName>
    </submittedName>
</protein>
<keyword evidence="3" id="KW-0808">Transferase</keyword>